<gene>
    <name evidence="4" type="ORF">EKO22_04105</name>
</gene>
<proteinExistence type="predicted"/>
<dbReference type="PANTHER" id="PTHR12526:SF510">
    <property type="entry name" value="D-INOSITOL 3-PHOSPHATE GLYCOSYLTRANSFERASE"/>
    <property type="match status" value="1"/>
</dbReference>
<dbReference type="RefSeq" id="WP_208677837.1">
    <property type="nucleotide sequence ID" value="NZ_CP034671.2"/>
</dbReference>
<feature type="domain" description="Glycosyl transferase family 1" evidence="3">
    <location>
        <begin position="175"/>
        <end position="323"/>
    </location>
</feature>
<dbReference type="EMBL" id="CP034671">
    <property type="protein sequence ID" value="QFZ91671.2"/>
    <property type="molecule type" value="Genomic_DNA"/>
</dbReference>
<sequence>MRITIADVQVPFCMGGAELLADRLKKKLYEYGHQAEIVTLPFCFSPPEAVSQSIELWQGNYVGRTFEFYSDALIALRFPAYLCSHPNRALWLLHQHRAIYDLWDTKYTYELSQSSKGQKLKAKIESIDSRILGQYKKRFTISATVSERLQKFNGLTSKPLYHPPPLFGNYYCQPEQPYIFCPSRLEDLKRQDLLIDAIAQLPYTVFVVLAGEGGNHSRLEAKIEKLGLKDRVYLLGRVSQSELLAFYANCRAVFFAPYEEDLGYVTFEAMLSQKPVITCLDSGEPSRIILNNQTGFICEPCPSSIATAINTLWKHPNQAREMGVSNWEHYQSFSISWENVVTNLISALS</sequence>
<dbReference type="Gene3D" id="3.40.50.2000">
    <property type="entry name" value="Glycogen Phosphorylase B"/>
    <property type="match status" value="1"/>
</dbReference>
<accession>A0AAT9JUS4</accession>
<evidence type="ECO:0000259" key="3">
    <source>
        <dbReference type="Pfam" id="PF00534"/>
    </source>
</evidence>
<protein>
    <submittedName>
        <fullName evidence="4">Glycosyltransferase family 4 protein</fullName>
        <ecNumber evidence="4">2.4.-.-</ecNumber>
    </submittedName>
</protein>
<dbReference type="GO" id="GO:0016757">
    <property type="term" value="F:glycosyltransferase activity"/>
    <property type="evidence" value="ECO:0007669"/>
    <property type="project" value="UniProtKB-KW"/>
</dbReference>
<name>A0AAT9JUS4_SYNEL</name>
<evidence type="ECO:0000313" key="4">
    <source>
        <dbReference type="EMBL" id="QFZ91671.2"/>
    </source>
</evidence>
<reference evidence="4" key="1">
    <citation type="submission" date="2024-01" db="EMBL/GenBank/DDBJ databases">
        <title>Synechococcus elongatus PCC 11802, a close yet different native of Synechococcus elongatus PCC 11801.</title>
        <authorList>
            <person name="Jaiswal D."/>
            <person name="Sengupta A."/>
            <person name="Sengupta S."/>
            <person name="Pakrasi H.B."/>
            <person name="Wangikar P."/>
        </authorList>
    </citation>
    <scope>NUCLEOTIDE SEQUENCE</scope>
    <source>
        <strain evidence="4">PCC 11802</strain>
    </source>
</reference>
<dbReference type="Pfam" id="PF00534">
    <property type="entry name" value="Glycos_transf_1"/>
    <property type="match status" value="1"/>
</dbReference>
<dbReference type="CDD" id="cd03801">
    <property type="entry name" value="GT4_PimA-like"/>
    <property type="match status" value="1"/>
</dbReference>
<keyword evidence="1 4" id="KW-0328">Glycosyltransferase</keyword>
<keyword evidence="2 4" id="KW-0808">Transferase</keyword>
<evidence type="ECO:0000256" key="1">
    <source>
        <dbReference type="ARBA" id="ARBA00022676"/>
    </source>
</evidence>
<dbReference type="InterPro" id="IPR001296">
    <property type="entry name" value="Glyco_trans_1"/>
</dbReference>
<organism evidence="4">
    <name type="scientific">Synechococcus elongatus PCC 11802</name>
    <dbReference type="NCBI Taxonomy" id="2283154"/>
    <lineage>
        <taxon>Bacteria</taxon>
        <taxon>Bacillati</taxon>
        <taxon>Cyanobacteriota</taxon>
        <taxon>Cyanophyceae</taxon>
        <taxon>Synechococcales</taxon>
        <taxon>Synechococcaceae</taxon>
        <taxon>Synechococcus</taxon>
    </lineage>
</organism>
<dbReference type="SUPFAM" id="SSF53756">
    <property type="entry name" value="UDP-Glycosyltransferase/glycogen phosphorylase"/>
    <property type="match status" value="1"/>
</dbReference>
<dbReference type="PANTHER" id="PTHR12526">
    <property type="entry name" value="GLYCOSYLTRANSFERASE"/>
    <property type="match status" value="1"/>
</dbReference>
<dbReference type="EC" id="2.4.-.-" evidence="4"/>
<dbReference type="AlphaFoldDB" id="A0AAT9JUS4"/>
<evidence type="ECO:0000256" key="2">
    <source>
        <dbReference type="ARBA" id="ARBA00022679"/>
    </source>
</evidence>